<gene>
    <name evidence="1" type="ORF">CASFOL_003799</name>
</gene>
<dbReference type="EMBL" id="JAVIJP010000005">
    <property type="protein sequence ID" value="KAL3654118.1"/>
    <property type="molecule type" value="Genomic_DNA"/>
</dbReference>
<dbReference type="AlphaFoldDB" id="A0ABD3EI80"/>
<reference evidence="2" key="1">
    <citation type="journal article" date="2024" name="IScience">
        <title>Strigolactones Initiate the Formation of Haustorium-like Structures in Castilleja.</title>
        <authorList>
            <person name="Buerger M."/>
            <person name="Peterson D."/>
            <person name="Chory J."/>
        </authorList>
    </citation>
    <scope>NUCLEOTIDE SEQUENCE [LARGE SCALE GENOMIC DNA]</scope>
</reference>
<evidence type="ECO:0000313" key="1">
    <source>
        <dbReference type="EMBL" id="KAL3654118.1"/>
    </source>
</evidence>
<keyword evidence="2" id="KW-1185">Reference proteome</keyword>
<sequence>MLNLPKKKNIHKDLRLSFQCVCGILNIVPVVSGNEKTRDPVCKVSCRYFQVKSR</sequence>
<dbReference type="PANTHER" id="PTHR37200">
    <property type="entry name" value="RNA-BINDING (RRM/RBD/RNP MOTIFS) FAMILY PROTEIN"/>
    <property type="match status" value="1"/>
</dbReference>
<evidence type="ECO:0000313" key="2">
    <source>
        <dbReference type="Proteomes" id="UP001632038"/>
    </source>
</evidence>
<dbReference type="Proteomes" id="UP001632038">
    <property type="component" value="Unassembled WGS sequence"/>
</dbReference>
<name>A0ABD3EI80_9LAMI</name>
<organism evidence="1 2">
    <name type="scientific">Castilleja foliolosa</name>
    <dbReference type="NCBI Taxonomy" id="1961234"/>
    <lineage>
        <taxon>Eukaryota</taxon>
        <taxon>Viridiplantae</taxon>
        <taxon>Streptophyta</taxon>
        <taxon>Embryophyta</taxon>
        <taxon>Tracheophyta</taxon>
        <taxon>Spermatophyta</taxon>
        <taxon>Magnoliopsida</taxon>
        <taxon>eudicotyledons</taxon>
        <taxon>Gunneridae</taxon>
        <taxon>Pentapetalae</taxon>
        <taxon>asterids</taxon>
        <taxon>lamiids</taxon>
        <taxon>Lamiales</taxon>
        <taxon>Orobanchaceae</taxon>
        <taxon>Pedicularideae</taxon>
        <taxon>Castillejinae</taxon>
        <taxon>Castilleja</taxon>
    </lineage>
</organism>
<dbReference type="PANTHER" id="PTHR37200:SF1">
    <property type="entry name" value="RNA-BINDING (RRM_RBD_RNP MOTIFS) FAMILY PROTEIN"/>
    <property type="match status" value="1"/>
</dbReference>
<proteinExistence type="predicted"/>
<protein>
    <submittedName>
        <fullName evidence="1">Uncharacterized protein</fullName>
    </submittedName>
</protein>
<accession>A0ABD3EI80</accession>
<comment type="caution">
    <text evidence="1">The sequence shown here is derived from an EMBL/GenBank/DDBJ whole genome shotgun (WGS) entry which is preliminary data.</text>
</comment>